<keyword evidence="2" id="KW-0378">Hydrolase</keyword>
<dbReference type="PANTHER" id="PTHR36928:SF1">
    <property type="entry name" value="PHOSPHATASE YCDX-RELATED"/>
    <property type="match status" value="1"/>
</dbReference>
<sequence>MNIVIDTHSHTIASGHAYNTIEEMAKAASEKGIKLLAITEHAPNMPGTCHDFYFHNLKVVTRMRHGVELLLGVELNVIDYEGNVDLDDETLRGLDIAIASLHVPCIKPGSMDENTNALIGAMKNPHVKIIGHPDDSKYPLDYERLVKAAKEHHVLLELNNNSLNPNGFRLNAKENDIKMLNLCKEYGVPITLGSDAHVAEDIANYCYSKEILEITDFPEDLIMNTSIERFKAFLQS</sequence>
<dbReference type="AlphaFoldDB" id="A0A3N1XN63"/>
<name>A0A3N1XN63_9FIRM</name>
<evidence type="ECO:0000313" key="2">
    <source>
        <dbReference type="EMBL" id="ROR28140.1"/>
    </source>
</evidence>
<accession>A0A3N1XN63</accession>
<organism evidence="2 3">
    <name type="scientific">Mobilisporobacter senegalensis</name>
    <dbReference type="NCBI Taxonomy" id="1329262"/>
    <lineage>
        <taxon>Bacteria</taxon>
        <taxon>Bacillati</taxon>
        <taxon>Bacillota</taxon>
        <taxon>Clostridia</taxon>
        <taxon>Lachnospirales</taxon>
        <taxon>Lachnospiraceae</taxon>
        <taxon>Mobilisporobacter</taxon>
    </lineage>
</organism>
<dbReference type="InterPro" id="IPR003141">
    <property type="entry name" value="Pol/His_phosphatase_N"/>
</dbReference>
<proteinExistence type="predicted"/>
<feature type="domain" description="Polymerase/histidinol phosphatase N-terminal" evidence="1">
    <location>
        <begin position="5"/>
        <end position="79"/>
    </location>
</feature>
<dbReference type="SMART" id="SM00481">
    <property type="entry name" value="POLIIIAc"/>
    <property type="match status" value="1"/>
</dbReference>
<comment type="caution">
    <text evidence="2">The sequence shown here is derived from an EMBL/GenBank/DDBJ whole genome shotgun (WGS) entry which is preliminary data.</text>
</comment>
<dbReference type="Proteomes" id="UP000273083">
    <property type="component" value="Unassembled WGS sequence"/>
</dbReference>
<dbReference type="InterPro" id="IPR004013">
    <property type="entry name" value="PHP_dom"/>
</dbReference>
<gene>
    <name evidence="2" type="ORF">EDD66_10578</name>
</gene>
<dbReference type="CDD" id="cd07437">
    <property type="entry name" value="PHP_HisPPase_Ycdx_like"/>
    <property type="match status" value="1"/>
</dbReference>
<dbReference type="GO" id="GO:0008270">
    <property type="term" value="F:zinc ion binding"/>
    <property type="evidence" value="ECO:0007669"/>
    <property type="project" value="TreeGrafter"/>
</dbReference>
<protein>
    <submittedName>
        <fullName evidence="2">Putative hydrolase</fullName>
    </submittedName>
</protein>
<dbReference type="Pfam" id="PF02811">
    <property type="entry name" value="PHP"/>
    <property type="match status" value="1"/>
</dbReference>
<dbReference type="GO" id="GO:0005829">
    <property type="term" value="C:cytosol"/>
    <property type="evidence" value="ECO:0007669"/>
    <property type="project" value="TreeGrafter"/>
</dbReference>
<evidence type="ECO:0000259" key="1">
    <source>
        <dbReference type="SMART" id="SM00481"/>
    </source>
</evidence>
<dbReference type="EMBL" id="RJVG01000005">
    <property type="protein sequence ID" value="ROR28140.1"/>
    <property type="molecule type" value="Genomic_DNA"/>
</dbReference>
<dbReference type="InterPro" id="IPR016195">
    <property type="entry name" value="Pol/histidinol_Pase-like"/>
</dbReference>
<dbReference type="InterPro" id="IPR050243">
    <property type="entry name" value="PHP_phosphatase"/>
</dbReference>
<evidence type="ECO:0000313" key="3">
    <source>
        <dbReference type="Proteomes" id="UP000273083"/>
    </source>
</evidence>
<dbReference type="OrthoDB" id="9808747at2"/>
<dbReference type="GO" id="GO:0042578">
    <property type="term" value="F:phosphoric ester hydrolase activity"/>
    <property type="evidence" value="ECO:0007669"/>
    <property type="project" value="TreeGrafter"/>
</dbReference>
<reference evidence="2 3" key="1">
    <citation type="submission" date="2018-11" db="EMBL/GenBank/DDBJ databases">
        <title>Genomic Encyclopedia of Type Strains, Phase IV (KMG-IV): sequencing the most valuable type-strain genomes for metagenomic binning, comparative biology and taxonomic classification.</title>
        <authorList>
            <person name="Goeker M."/>
        </authorList>
    </citation>
    <scope>NUCLEOTIDE SEQUENCE [LARGE SCALE GENOMIC DNA]</scope>
    <source>
        <strain evidence="2 3">DSM 26537</strain>
    </source>
</reference>
<dbReference type="NCBIfam" id="NF006702">
    <property type="entry name" value="PRK09248.1"/>
    <property type="match status" value="1"/>
</dbReference>
<keyword evidence="3" id="KW-1185">Reference proteome</keyword>
<dbReference type="SUPFAM" id="SSF89550">
    <property type="entry name" value="PHP domain-like"/>
    <property type="match status" value="1"/>
</dbReference>
<dbReference type="Gene3D" id="3.20.20.140">
    <property type="entry name" value="Metal-dependent hydrolases"/>
    <property type="match status" value="1"/>
</dbReference>
<dbReference type="PANTHER" id="PTHR36928">
    <property type="entry name" value="PHOSPHATASE YCDX-RELATED"/>
    <property type="match status" value="1"/>
</dbReference>
<dbReference type="RefSeq" id="WP_123609326.1">
    <property type="nucleotide sequence ID" value="NZ_RJVG01000005.1"/>
</dbReference>